<name>A0A1G2U3Z7_9BACT</name>
<keyword evidence="6" id="KW-0540">Nuclease</keyword>
<gene>
    <name evidence="12" type="ORF">A2920_00810</name>
</gene>
<evidence type="ECO:0000256" key="3">
    <source>
        <dbReference type="ARBA" id="ARBA00005300"/>
    </source>
</evidence>
<keyword evidence="9" id="KW-0378">Hydrolase</keyword>
<evidence type="ECO:0000256" key="2">
    <source>
        <dbReference type="ARBA" id="ARBA00001946"/>
    </source>
</evidence>
<keyword evidence="7" id="KW-0479">Metal-binding</keyword>
<protein>
    <recommendedName>
        <fullName evidence="5">ribonuclease H</fullName>
        <ecNumber evidence="5">3.1.26.4</ecNumber>
    </recommendedName>
</protein>
<comment type="similarity">
    <text evidence="3">Belongs to the RNase H family.</text>
</comment>
<dbReference type="PANTHER" id="PTHR10642:SF26">
    <property type="entry name" value="RIBONUCLEASE H1"/>
    <property type="match status" value="1"/>
</dbReference>
<keyword evidence="8" id="KW-0255">Endonuclease</keyword>
<dbReference type="Proteomes" id="UP000179283">
    <property type="component" value="Unassembled WGS sequence"/>
</dbReference>
<dbReference type="CDD" id="cd09278">
    <property type="entry name" value="RNase_HI_prokaryote_like"/>
    <property type="match status" value="1"/>
</dbReference>
<reference evidence="12 13" key="1">
    <citation type="journal article" date="2016" name="Nat. Commun.">
        <title>Thousands of microbial genomes shed light on interconnected biogeochemical processes in an aquifer system.</title>
        <authorList>
            <person name="Anantharaman K."/>
            <person name="Brown C.T."/>
            <person name="Hug L.A."/>
            <person name="Sharon I."/>
            <person name="Castelle C.J."/>
            <person name="Probst A.J."/>
            <person name="Thomas B.C."/>
            <person name="Singh A."/>
            <person name="Wilkins M.J."/>
            <person name="Karaoz U."/>
            <person name="Brodie E.L."/>
            <person name="Williams K.H."/>
            <person name="Hubbard S.S."/>
            <person name="Banfield J.F."/>
        </authorList>
    </citation>
    <scope>NUCLEOTIDE SEQUENCE [LARGE SCALE GENOMIC DNA]</scope>
</reference>
<comment type="catalytic activity">
    <reaction evidence="1">
        <text>Endonucleolytic cleavage to 5'-phosphomonoester.</text>
        <dbReference type="EC" id="3.1.26.4"/>
    </reaction>
</comment>
<keyword evidence="10" id="KW-0460">Magnesium</keyword>
<evidence type="ECO:0000256" key="6">
    <source>
        <dbReference type="ARBA" id="ARBA00022722"/>
    </source>
</evidence>
<dbReference type="InterPro" id="IPR050092">
    <property type="entry name" value="RNase_H"/>
</dbReference>
<sequence length="237" mass="26465">MQIKIFTDGAARGNPGPGGWGSIVVTDGNVNELGGRDKHTTNNRMELTAVIKSLESVSKLTTNSPQLKAAVFTDSSYVLKGAKIWVHNWVENKWKTKTKQEVLNKDLWQKYLKVSKEMNIEWKLLPGHSGIPANERCDVIATEFADDEKPKLYSGALSSYRVDLSVTSGLKTKSQKLKARSSKLPAYSYVSMVKGVIKTHKTWAECEKRVKGVSNTRFKKSSSLEDENVIIKEFKGK</sequence>
<dbReference type="Gene3D" id="3.30.420.10">
    <property type="entry name" value="Ribonuclease H-like superfamily/Ribonuclease H"/>
    <property type="match status" value="1"/>
</dbReference>
<dbReference type="GO" id="GO:0004523">
    <property type="term" value="F:RNA-DNA hybrid ribonuclease activity"/>
    <property type="evidence" value="ECO:0007669"/>
    <property type="project" value="UniProtKB-EC"/>
</dbReference>
<proteinExistence type="inferred from homology"/>
<evidence type="ECO:0000256" key="8">
    <source>
        <dbReference type="ARBA" id="ARBA00022759"/>
    </source>
</evidence>
<dbReference type="InterPro" id="IPR012337">
    <property type="entry name" value="RNaseH-like_sf"/>
</dbReference>
<dbReference type="EMBL" id="MHWD01000012">
    <property type="protein sequence ID" value="OHB04237.1"/>
    <property type="molecule type" value="Genomic_DNA"/>
</dbReference>
<dbReference type="SUPFAM" id="SSF53098">
    <property type="entry name" value="Ribonuclease H-like"/>
    <property type="match status" value="1"/>
</dbReference>
<dbReference type="Pfam" id="PF00075">
    <property type="entry name" value="RNase_H"/>
    <property type="match status" value="1"/>
</dbReference>
<evidence type="ECO:0000256" key="5">
    <source>
        <dbReference type="ARBA" id="ARBA00012180"/>
    </source>
</evidence>
<dbReference type="GO" id="GO:0043137">
    <property type="term" value="P:DNA replication, removal of RNA primer"/>
    <property type="evidence" value="ECO:0007669"/>
    <property type="project" value="TreeGrafter"/>
</dbReference>
<evidence type="ECO:0000313" key="13">
    <source>
        <dbReference type="Proteomes" id="UP000179283"/>
    </source>
</evidence>
<dbReference type="InterPro" id="IPR022892">
    <property type="entry name" value="RNaseHI"/>
</dbReference>
<dbReference type="InterPro" id="IPR002156">
    <property type="entry name" value="RNaseH_domain"/>
</dbReference>
<evidence type="ECO:0000256" key="10">
    <source>
        <dbReference type="ARBA" id="ARBA00022842"/>
    </source>
</evidence>
<feature type="domain" description="RNase H type-1" evidence="11">
    <location>
        <begin position="1"/>
        <end position="146"/>
    </location>
</feature>
<dbReference type="InterPro" id="IPR036397">
    <property type="entry name" value="RNaseH_sf"/>
</dbReference>
<evidence type="ECO:0000256" key="7">
    <source>
        <dbReference type="ARBA" id="ARBA00022723"/>
    </source>
</evidence>
<evidence type="ECO:0000256" key="9">
    <source>
        <dbReference type="ARBA" id="ARBA00022801"/>
    </source>
</evidence>
<accession>A0A1G2U3Z7</accession>
<dbReference type="PROSITE" id="PS50879">
    <property type="entry name" value="RNASE_H_1"/>
    <property type="match status" value="1"/>
</dbReference>
<evidence type="ECO:0000256" key="1">
    <source>
        <dbReference type="ARBA" id="ARBA00000077"/>
    </source>
</evidence>
<dbReference type="GO" id="GO:0003676">
    <property type="term" value="F:nucleic acid binding"/>
    <property type="evidence" value="ECO:0007669"/>
    <property type="project" value="InterPro"/>
</dbReference>
<dbReference type="PANTHER" id="PTHR10642">
    <property type="entry name" value="RIBONUCLEASE H1"/>
    <property type="match status" value="1"/>
</dbReference>
<dbReference type="AlphaFoldDB" id="A0A1G2U3Z7"/>
<evidence type="ECO:0000313" key="12">
    <source>
        <dbReference type="EMBL" id="OHB04237.1"/>
    </source>
</evidence>
<evidence type="ECO:0000256" key="4">
    <source>
        <dbReference type="ARBA" id="ARBA00011245"/>
    </source>
</evidence>
<evidence type="ECO:0000259" key="11">
    <source>
        <dbReference type="PROSITE" id="PS50879"/>
    </source>
</evidence>
<comment type="subunit">
    <text evidence="4">Monomer.</text>
</comment>
<comment type="cofactor">
    <cofactor evidence="2">
        <name>Mg(2+)</name>
        <dbReference type="ChEBI" id="CHEBI:18420"/>
    </cofactor>
</comment>
<dbReference type="GO" id="GO:0046872">
    <property type="term" value="F:metal ion binding"/>
    <property type="evidence" value="ECO:0007669"/>
    <property type="project" value="UniProtKB-KW"/>
</dbReference>
<dbReference type="EC" id="3.1.26.4" evidence="5"/>
<comment type="caution">
    <text evidence="12">The sequence shown here is derived from an EMBL/GenBank/DDBJ whole genome shotgun (WGS) entry which is preliminary data.</text>
</comment>
<organism evidence="12 13">
    <name type="scientific">Candidatus Zambryskibacteria bacterium RIFCSPLOWO2_01_FULL_43_17</name>
    <dbReference type="NCBI Taxonomy" id="1802760"/>
    <lineage>
        <taxon>Bacteria</taxon>
        <taxon>Candidatus Zambryskiibacteriota</taxon>
    </lineage>
</organism>